<reference evidence="3" key="1">
    <citation type="submission" date="2022-03" db="EMBL/GenBank/DDBJ databases">
        <title>Draft genome sequence of Aduncisulcus paluster, a free-living microaerophilic Fornicata.</title>
        <authorList>
            <person name="Yuyama I."/>
            <person name="Kume K."/>
            <person name="Tamura T."/>
            <person name="Inagaki Y."/>
            <person name="Hashimoto T."/>
        </authorList>
    </citation>
    <scope>NUCLEOTIDE SEQUENCE</scope>
    <source>
        <strain evidence="3">NY0171</strain>
    </source>
</reference>
<feature type="transmembrane region" description="Helical" evidence="2">
    <location>
        <begin position="20"/>
        <end position="43"/>
    </location>
</feature>
<evidence type="ECO:0000256" key="1">
    <source>
        <dbReference type="SAM" id="MobiDB-lite"/>
    </source>
</evidence>
<evidence type="ECO:0000256" key="2">
    <source>
        <dbReference type="SAM" id="Phobius"/>
    </source>
</evidence>
<accession>A0ABQ5KYI1</accession>
<feature type="region of interest" description="Disordered" evidence="1">
    <location>
        <begin position="632"/>
        <end position="692"/>
    </location>
</feature>
<feature type="region of interest" description="Disordered" evidence="1">
    <location>
        <begin position="117"/>
        <end position="160"/>
    </location>
</feature>
<sequence length="1026" mass="114306">MKLKSVNMKRNSMPRKKKIILPILLHIMFSPLILISKVLDFFLEKEERGIVMKKSIFHASSSSLLEPLFHTTPYCPSLLFIYGNVNSVLFLDYDGILTHSAPIPASVCVCVNESEVDEEEEGESYEDDISTSSSSSSSSSTQDMIKIPQPHDGVAIEKEEKRDVIDLYDDKSKIFPSPSISNASPIESKKDSPVGSLFSTPRLSAPQKDDSDKPTVSSLVQTSRHLSWEIVDYSHDPLSPFSFSPNIPTSSSFLQRSLHALSLPLLFPLPFFHVLNSRFIRRRGSTMDATIPYQEESCIRNFALSMQGDIGAASKYDIIGSIRIIVHDPIYSKDDYAIARLSHSSRPVLHTVVAKHKTTSDFYVFVRGTPHLVILCCDGVFNGEKVLYSVSDTSISPLLKHCNDAQFIHDQVTLCVCMGVIPFSKRALTVSTFLRKDKPMQCSILEPTRLSFSHKARLALKKKIPRPARFWLRNLILLGSISMHVPTTRVSQSCTEDMGKLGMRFVLLSPLCDRRTQSLGQQVGIDTSWNSSISLRRVQAERRDDSECARLPRGVEAVKQHISEVDDVPLLVQLFSDSSPAKACSLRDVFKDNGVRSITVGSCLSITNCLSSPLPLTIAPILQNTLIHSSRPREKPLSSNILTPNGFQRRMSRVSRPSSRGSSRSGSPKGKDNSLLSKKKQSGDISTHSTTSTNSFKSLSFSGSLFSAASIRCVSGLCCGDIRGLSHSLIQSKAFVLRIRRLRREQQRSIIIISICLIFMFISKTLEPFSLEDSSSVANHVCSSSSEHFLDTKDWLTSFIACHFLHPCLTFLSSPVLIAIFFVVLLFALSIVSLFLPPSSALIEHIPTQDRPIPKRWLASIQYSQILKIVAMGILIIPSFSCFFLSQPRENIPIHSKIFSIEEEISSFPPILIMNGLCLLISGSFSCILSLIDGVSFGELMNFRYLIYSPVIFVVLVPFLFCTLCFVICYAFCGMNLILVSILFLAPISYILVLIVASAGRLKVYKQIQTKRRLEFDTKLGLYSPK</sequence>
<keyword evidence="2" id="KW-1133">Transmembrane helix</keyword>
<keyword evidence="4" id="KW-1185">Reference proteome</keyword>
<feature type="transmembrane region" description="Helical" evidence="2">
    <location>
        <begin position="978"/>
        <end position="1002"/>
    </location>
</feature>
<feature type="compositionally biased region" description="Acidic residues" evidence="1">
    <location>
        <begin position="117"/>
        <end position="129"/>
    </location>
</feature>
<keyword evidence="2 3" id="KW-0812">Transmembrane</keyword>
<dbReference type="EMBL" id="BQXS01011285">
    <property type="protein sequence ID" value="GKT36718.1"/>
    <property type="molecule type" value="Genomic_DNA"/>
</dbReference>
<feature type="compositionally biased region" description="Polar residues" evidence="1">
    <location>
        <begin position="637"/>
        <end position="646"/>
    </location>
</feature>
<keyword evidence="2" id="KW-0472">Membrane</keyword>
<organism evidence="3 4">
    <name type="scientific">Aduncisulcus paluster</name>
    <dbReference type="NCBI Taxonomy" id="2918883"/>
    <lineage>
        <taxon>Eukaryota</taxon>
        <taxon>Metamonada</taxon>
        <taxon>Carpediemonas-like organisms</taxon>
        <taxon>Aduncisulcus</taxon>
    </lineage>
</organism>
<feature type="transmembrane region" description="Helical" evidence="2">
    <location>
        <begin position="816"/>
        <end position="836"/>
    </location>
</feature>
<feature type="compositionally biased region" description="Low complexity" evidence="1">
    <location>
        <begin position="130"/>
        <end position="141"/>
    </location>
</feature>
<feature type="compositionally biased region" description="Low complexity" evidence="1">
    <location>
        <begin position="654"/>
        <end position="668"/>
    </location>
</feature>
<comment type="caution">
    <text evidence="3">The sequence shown here is derived from an EMBL/GenBank/DDBJ whole genome shotgun (WGS) entry which is preliminary data.</text>
</comment>
<dbReference type="PANTHER" id="PTHR13219">
    <property type="entry name" value="TRANSMEMBRANE PROTEIN 94"/>
    <property type="match status" value="1"/>
</dbReference>
<protein>
    <submittedName>
        <fullName evidence="3">Transmembrane protein 94 like protein</fullName>
    </submittedName>
</protein>
<feature type="transmembrane region" description="Helical" evidence="2">
    <location>
        <begin position="907"/>
        <end position="933"/>
    </location>
</feature>
<evidence type="ECO:0000313" key="3">
    <source>
        <dbReference type="EMBL" id="GKT36718.1"/>
    </source>
</evidence>
<name>A0ABQ5KYI1_9EUKA</name>
<gene>
    <name evidence="3" type="ORF">ADUPG1_009628</name>
</gene>
<feature type="transmembrane region" description="Helical" evidence="2">
    <location>
        <begin position="945"/>
        <end position="972"/>
    </location>
</feature>
<dbReference type="Proteomes" id="UP001057375">
    <property type="component" value="Unassembled WGS sequence"/>
</dbReference>
<dbReference type="PANTHER" id="PTHR13219:SF6">
    <property type="entry name" value="TRANSMEMBRANE PROTEIN 94"/>
    <property type="match status" value="1"/>
</dbReference>
<feature type="transmembrane region" description="Helical" evidence="2">
    <location>
        <begin position="866"/>
        <end position="887"/>
    </location>
</feature>
<proteinExistence type="predicted"/>
<dbReference type="InterPro" id="IPR039720">
    <property type="entry name" value="TMEM94"/>
</dbReference>
<evidence type="ECO:0000313" key="4">
    <source>
        <dbReference type="Proteomes" id="UP001057375"/>
    </source>
</evidence>
<feature type="region of interest" description="Disordered" evidence="1">
    <location>
        <begin position="179"/>
        <end position="217"/>
    </location>
</feature>